<name>A0A133UGG4_9EURY</name>
<reference evidence="2 3" key="1">
    <citation type="journal article" date="2016" name="Sci. Rep.">
        <title>Metabolic traits of an uncultured archaeal lineage -MSBL1- from brine pools of the Red Sea.</title>
        <authorList>
            <person name="Mwirichia R."/>
            <person name="Alam I."/>
            <person name="Rashid M."/>
            <person name="Vinu M."/>
            <person name="Ba-Alawi W."/>
            <person name="Anthony Kamau A."/>
            <person name="Kamanda Ngugi D."/>
            <person name="Goker M."/>
            <person name="Klenk H.P."/>
            <person name="Bajic V."/>
            <person name="Stingl U."/>
        </authorList>
    </citation>
    <scope>NUCLEOTIDE SEQUENCE [LARGE SCALE GENOMIC DNA]</scope>
    <source>
        <strain evidence="2">SCGC-AAA259E19</strain>
    </source>
</reference>
<feature type="region of interest" description="Disordered" evidence="1">
    <location>
        <begin position="40"/>
        <end position="59"/>
    </location>
</feature>
<feature type="compositionally biased region" description="Acidic residues" evidence="1">
    <location>
        <begin position="40"/>
        <end position="55"/>
    </location>
</feature>
<accession>A0A133UGG4</accession>
<protein>
    <submittedName>
        <fullName evidence="2">CopG family transcriptional regulator</fullName>
    </submittedName>
</protein>
<evidence type="ECO:0000313" key="3">
    <source>
        <dbReference type="Proteomes" id="UP000070284"/>
    </source>
</evidence>
<dbReference type="Proteomes" id="UP000070284">
    <property type="component" value="Unassembled WGS sequence"/>
</dbReference>
<evidence type="ECO:0000256" key="1">
    <source>
        <dbReference type="SAM" id="MobiDB-lite"/>
    </source>
</evidence>
<proteinExistence type="predicted"/>
<keyword evidence="3" id="KW-1185">Reference proteome</keyword>
<dbReference type="EMBL" id="LHXO01000117">
    <property type="protein sequence ID" value="KXA93200.1"/>
    <property type="molecule type" value="Genomic_DNA"/>
</dbReference>
<dbReference type="PATRIC" id="fig|1698264.3.peg.342"/>
<dbReference type="InterPro" id="IPR010985">
    <property type="entry name" value="Ribbon_hlx_hlx"/>
</dbReference>
<comment type="caution">
    <text evidence="2">The sequence shown here is derived from an EMBL/GenBank/DDBJ whole genome shotgun (WGS) entry which is preliminary data.</text>
</comment>
<evidence type="ECO:0000313" key="2">
    <source>
        <dbReference type="EMBL" id="KXA93200.1"/>
    </source>
</evidence>
<dbReference type="AlphaFoldDB" id="A0A133UGG4"/>
<gene>
    <name evidence="2" type="ORF">AKJ65_06515</name>
</gene>
<dbReference type="GO" id="GO:0006355">
    <property type="term" value="P:regulation of DNA-templated transcription"/>
    <property type="evidence" value="ECO:0007669"/>
    <property type="project" value="InterPro"/>
</dbReference>
<organism evidence="2 3">
    <name type="scientific">candidate division MSBL1 archaeon SCGC-AAA259E19</name>
    <dbReference type="NCBI Taxonomy" id="1698264"/>
    <lineage>
        <taxon>Archaea</taxon>
        <taxon>Methanobacteriati</taxon>
        <taxon>Methanobacteriota</taxon>
        <taxon>candidate division MSBL1</taxon>
    </lineage>
</organism>
<sequence length="69" mass="8214">MGKKDVSISDSIYDRIKERVEGTGFDSVDEYVEYVLREVVEEEEEEEEPYTEEDEEKVKERLRALGYMD</sequence>
<dbReference type="SUPFAM" id="SSF47598">
    <property type="entry name" value="Ribbon-helix-helix"/>
    <property type="match status" value="1"/>
</dbReference>